<feature type="transmembrane region" description="Helical" evidence="1">
    <location>
        <begin position="134"/>
        <end position="156"/>
    </location>
</feature>
<organism evidence="2 3">
    <name type="scientific">Candidatus Iainarchaeum sp</name>
    <dbReference type="NCBI Taxonomy" id="3101447"/>
    <lineage>
        <taxon>Archaea</taxon>
        <taxon>Candidatus Iainarchaeota</taxon>
        <taxon>Candidatus Iainarchaeia</taxon>
        <taxon>Candidatus Iainarchaeales</taxon>
        <taxon>Candidatus Iainarchaeaceae</taxon>
        <taxon>Candidatus Iainarchaeum</taxon>
    </lineage>
</organism>
<sequence length="170" mass="19482">MGSNSLKALFLLLLFYVALYVLSNFIAPLAGDMLPLKVLEIKSDIFRLDYMLWLVPASAFFFVYLLLPLLRSEMGFGGTFVNWFPLIFFIACYIAYFVAIYWFYDNQAVLSGVKLSQFNLDFLNPLSAAYWKNFAASHFFFFVLAGIGGWVARMVIENFLTDKPEQSALH</sequence>
<feature type="transmembrane region" description="Helical" evidence="1">
    <location>
        <begin position="9"/>
        <end position="30"/>
    </location>
</feature>
<evidence type="ECO:0000313" key="3">
    <source>
        <dbReference type="Proteomes" id="UP000565078"/>
    </source>
</evidence>
<reference evidence="3" key="1">
    <citation type="journal article" date="2020" name="bioRxiv">
        <title>A rank-normalized archaeal taxonomy based on genome phylogeny resolves widespread incomplete and uneven classifications.</title>
        <authorList>
            <person name="Rinke C."/>
            <person name="Chuvochina M."/>
            <person name="Mussig A.J."/>
            <person name="Chaumeil P.-A."/>
            <person name="Waite D.W."/>
            <person name="Whitman W.B."/>
            <person name="Parks D.H."/>
            <person name="Hugenholtz P."/>
        </authorList>
    </citation>
    <scope>NUCLEOTIDE SEQUENCE [LARGE SCALE GENOMIC DNA]</scope>
</reference>
<protein>
    <submittedName>
        <fullName evidence="2">Uncharacterized protein</fullName>
    </submittedName>
</protein>
<keyword evidence="1" id="KW-0472">Membrane</keyword>
<dbReference type="AlphaFoldDB" id="A0A7J4J1G3"/>
<dbReference type="EMBL" id="DUGC01000098">
    <property type="protein sequence ID" value="HIH10235.1"/>
    <property type="molecule type" value="Genomic_DNA"/>
</dbReference>
<proteinExistence type="predicted"/>
<gene>
    <name evidence="2" type="ORF">HA254_06240</name>
</gene>
<dbReference type="Proteomes" id="UP000565078">
    <property type="component" value="Unassembled WGS sequence"/>
</dbReference>
<evidence type="ECO:0000313" key="2">
    <source>
        <dbReference type="EMBL" id="HIH10235.1"/>
    </source>
</evidence>
<name>A0A7J4J1G3_9ARCH</name>
<comment type="caution">
    <text evidence="2">The sequence shown here is derived from an EMBL/GenBank/DDBJ whole genome shotgun (WGS) entry which is preliminary data.</text>
</comment>
<keyword evidence="1" id="KW-0812">Transmembrane</keyword>
<evidence type="ECO:0000256" key="1">
    <source>
        <dbReference type="SAM" id="Phobius"/>
    </source>
</evidence>
<keyword evidence="1" id="KW-1133">Transmembrane helix</keyword>
<feature type="transmembrane region" description="Helical" evidence="1">
    <location>
        <begin position="50"/>
        <end position="70"/>
    </location>
</feature>
<feature type="transmembrane region" description="Helical" evidence="1">
    <location>
        <begin position="82"/>
        <end position="104"/>
    </location>
</feature>
<accession>A0A7J4J1G3</accession>